<proteinExistence type="predicted"/>
<dbReference type="RefSeq" id="WP_092016957.1">
    <property type="nucleotide sequence ID" value="NZ_FOXH01000005.1"/>
</dbReference>
<dbReference type="AlphaFoldDB" id="A0A1I5T1W6"/>
<dbReference type="Proteomes" id="UP000199306">
    <property type="component" value="Unassembled WGS sequence"/>
</dbReference>
<evidence type="ECO:0000313" key="1">
    <source>
        <dbReference type="EMBL" id="SFP77054.1"/>
    </source>
</evidence>
<dbReference type="EMBL" id="FOXH01000005">
    <property type="protein sequence ID" value="SFP77054.1"/>
    <property type="molecule type" value="Genomic_DNA"/>
</dbReference>
<reference evidence="1 2" key="1">
    <citation type="submission" date="2016-10" db="EMBL/GenBank/DDBJ databases">
        <authorList>
            <person name="de Groot N.N."/>
        </authorList>
    </citation>
    <scope>NUCLEOTIDE SEQUENCE [LARGE SCALE GENOMIC DNA]</scope>
    <source>
        <strain evidence="2">E92,LMG 26720,CCM 7988</strain>
    </source>
</reference>
<protein>
    <submittedName>
        <fullName evidence="1">Uncharacterized protein</fullName>
    </submittedName>
</protein>
<organism evidence="1 2">
    <name type="scientific">Pseudarcicella hirudinis</name>
    <dbReference type="NCBI Taxonomy" id="1079859"/>
    <lineage>
        <taxon>Bacteria</taxon>
        <taxon>Pseudomonadati</taxon>
        <taxon>Bacteroidota</taxon>
        <taxon>Cytophagia</taxon>
        <taxon>Cytophagales</taxon>
        <taxon>Flectobacillaceae</taxon>
        <taxon>Pseudarcicella</taxon>
    </lineage>
</organism>
<gene>
    <name evidence="1" type="ORF">SAMN04515674_105332</name>
</gene>
<accession>A0A1I5T1W6</accession>
<keyword evidence="2" id="KW-1185">Reference proteome</keyword>
<sequence>MKNLEKISADMRYSGKIKTSWFNPVVSLGIGSNIEILRDIFFETSDEATVVRFLLIRKADIIQNIQM</sequence>
<dbReference type="STRING" id="1079859.SAMN04515674_105332"/>
<name>A0A1I5T1W6_9BACT</name>
<evidence type="ECO:0000313" key="2">
    <source>
        <dbReference type="Proteomes" id="UP000199306"/>
    </source>
</evidence>